<dbReference type="KEGG" id="kal:KALB_3892"/>
<evidence type="ECO:0000313" key="2">
    <source>
        <dbReference type="Proteomes" id="UP000019225"/>
    </source>
</evidence>
<dbReference type="eggNOG" id="COG5606">
    <property type="taxonomic scope" value="Bacteria"/>
</dbReference>
<gene>
    <name evidence="1" type="ORF">KALB_3892</name>
</gene>
<dbReference type="HOGENOM" id="CLU_029927_5_0_11"/>
<reference evidence="1 2" key="1">
    <citation type="journal article" date="2014" name="BMC Genomics">
        <title>Complete genome sequence of producer of the glycopeptide antibiotic Aculeximycin Kutzneria albida DSM 43870T, a representative of minor genus of Pseudonocardiaceae.</title>
        <authorList>
            <person name="Rebets Y."/>
            <person name="Tokovenko B."/>
            <person name="Lushchyk I."/>
            <person name="Ruckert C."/>
            <person name="Zaburannyi N."/>
            <person name="Bechthold A."/>
            <person name="Kalinowski J."/>
            <person name="Luzhetskyy A."/>
        </authorList>
    </citation>
    <scope>NUCLEOTIDE SEQUENCE [LARGE SCALE GENOMIC DNA]</scope>
    <source>
        <strain evidence="1">DSM 43870</strain>
    </source>
</reference>
<protein>
    <submittedName>
        <fullName evidence="1">Uncharacterized protein</fullName>
    </submittedName>
</protein>
<dbReference type="EMBL" id="CP007155">
    <property type="protein sequence ID" value="AHH97256.1"/>
    <property type="molecule type" value="Genomic_DNA"/>
</dbReference>
<name>W5W9P2_9PSEU</name>
<organism evidence="1 2">
    <name type="scientific">Kutzneria albida DSM 43870</name>
    <dbReference type="NCBI Taxonomy" id="1449976"/>
    <lineage>
        <taxon>Bacteria</taxon>
        <taxon>Bacillati</taxon>
        <taxon>Actinomycetota</taxon>
        <taxon>Actinomycetes</taxon>
        <taxon>Pseudonocardiales</taxon>
        <taxon>Pseudonocardiaceae</taxon>
        <taxon>Kutzneria</taxon>
    </lineage>
</organism>
<sequence>MGELIADMAEATGLADFLARLNWSPEKLAREINRLRGDGTVSPKAPYHWLRGSYPRKGIPETVVAVLSEHLHENVDIGSVWPGSPRTPTSPGAVGQRRLTPLVSDSCASARLVQSVSQTNADESTLAQVRGKLHGIALSYLHVPPSALIYRAAMGRDRVARLLQGHQRPAERRELLVLGAKFCTLLAWMSDDLGDGNAAYNQASAAWDLADLAEDNEARRWARIAQARLAHGARHHLEAARLATQGLACPAEDGLDTVLTLVAARAWAEAGLAEEARRALAKAEALRERNEGGRRGVPHLDRDGEAQLAGRTLLALGDLDGALTELTDALDWCHRLPTSGRSYAVEALIRIDLMRALLRGGELCRGLCVLGPVLDLAPEQLINEVRLGLRAARDELLSGEHRTDNARRVADTLRARLSAASVTPDLTP</sequence>
<evidence type="ECO:0000313" key="1">
    <source>
        <dbReference type="EMBL" id="AHH97256.1"/>
    </source>
</evidence>
<accession>W5W9P2</accession>
<keyword evidence="2" id="KW-1185">Reference proteome</keyword>
<dbReference type="STRING" id="1449976.KALB_3892"/>
<dbReference type="AlphaFoldDB" id="W5W9P2"/>
<dbReference type="Proteomes" id="UP000019225">
    <property type="component" value="Chromosome"/>
</dbReference>
<proteinExistence type="predicted"/>